<feature type="coiled-coil region" evidence="1">
    <location>
        <begin position="115"/>
        <end position="142"/>
    </location>
</feature>
<accession>A0AA86QMP5</accession>
<dbReference type="EMBL" id="CAXDID020000089">
    <property type="protein sequence ID" value="CAL6021546.1"/>
    <property type="molecule type" value="Genomic_DNA"/>
</dbReference>
<evidence type="ECO:0000313" key="2">
    <source>
        <dbReference type="EMBL" id="CAI9946392.1"/>
    </source>
</evidence>
<evidence type="ECO:0000313" key="3">
    <source>
        <dbReference type="EMBL" id="CAI9954530.1"/>
    </source>
</evidence>
<organism evidence="3">
    <name type="scientific">Hexamita inflata</name>
    <dbReference type="NCBI Taxonomy" id="28002"/>
    <lineage>
        <taxon>Eukaryota</taxon>
        <taxon>Metamonada</taxon>
        <taxon>Diplomonadida</taxon>
        <taxon>Hexamitidae</taxon>
        <taxon>Hexamitinae</taxon>
        <taxon>Hexamita</taxon>
    </lineage>
</organism>
<dbReference type="EMBL" id="CATOUU010000762">
    <property type="protein sequence ID" value="CAI9946392.1"/>
    <property type="molecule type" value="Genomic_DNA"/>
</dbReference>
<proteinExistence type="predicted"/>
<reference evidence="4 6" key="2">
    <citation type="submission" date="2024-07" db="EMBL/GenBank/DDBJ databases">
        <authorList>
            <person name="Akdeniz Z."/>
        </authorList>
    </citation>
    <scope>NUCLEOTIDE SEQUENCE [LARGE SCALE GENOMIC DNA]</scope>
</reference>
<evidence type="ECO:0000313" key="6">
    <source>
        <dbReference type="Proteomes" id="UP001642409"/>
    </source>
</evidence>
<evidence type="ECO:0000313" key="4">
    <source>
        <dbReference type="EMBL" id="CAL6021546.1"/>
    </source>
</evidence>
<dbReference type="EMBL" id="CAXDID020000094">
    <property type="protein sequence ID" value="CAL6023742.1"/>
    <property type="molecule type" value="Genomic_DNA"/>
</dbReference>
<dbReference type="EMBL" id="CATOUU010000849">
    <property type="protein sequence ID" value="CAI9954530.1"/>
    <property type="molecule type" value="Genomic_DNA"/>
</dbReference>
<dbReference type="AlphaFoldDB" id="A0AA86QMP5"/>
<sequence>MSASINFSLNGLNCEQSVDEQLQKLLEQFSQLHTLPKFSSDEDDLIEMEQKLNMQMFDEYMGKHISEEIQARANNDSSSSDPLEKLFGEDMYKSLISRRIIYPKMDAEAAQIIAEQEFTHEQEDLEAEIEQMQLHSNMMNRQKRGSDFQNYFSKQINMRYDEQDEPDHPSFREVHKLWKNYKYQTDFFQEQNQEIDQEQVDEEFEAMKVFFEQKYSKIETEIKKNNELKETLMKNNSELEDKIKQNKHHLKVLQENLKDIYPKTQEIKEAVKMSTKWRMENYCANYDAWSSISVKK</sequence>
<comment type="caution">
    <text evidence="3">The sequence shown here is derived from an EMBL/GenBank/DDBJ whole genome shotgun (WGS) entry which is preliminary data.</text>
</comment>
<dbReference type="Proteomes" id="UP001642409">
    <property type="component" value="Unassembled WGS sequence"/>
</dbReference>
<feature type="coiled-coil region" evidence="1">
    <location>
        <begin position="222"/>
        <end position="256"/>
    </location>
</feature>
<protein>
    <submittedName>
        <fullName evidence="4">Hypothetical_protein</fullName>
    </submittedName>
</protein>
<name>A0AA86QMP5_9EUKA</name>
<keyword evidence="6" id="KW-1185">Reference proteome</keyword>
<evidence type="ECO:0000313" key="5">
    <source>
        <dbReference type="EMBL" id="CAL6023742.1"/>
    </source>
</evidence>
<keyword evidence="1" id="KW-0175">Coiled coil</keyword>
<evidence type="ECO:0000256" key="1">
    <source>
        <dbReference type="SAM" id="Coils"/>
    </source>
</evidence>
<gene>
    <name evidence="4" type="ORF">HINF_LOCUS28218</name>
    <name evidence="5" type="ORF">HINF_LOCUS29280</name>
    <name evidence="2" type="ORF">HINF_LOCUS34037</name>
    <name evidence="3" type="ORF">HINF_LOCUS42175</name>
</gene>
<reference evidence="3" key="1">
    <citation type="submission" date="2023-06" db="EMBL/GenBank/DDBJ databases">
        <authorList>
            <person name="Kurt Z."/>
        </authorList>
    </citation>
    <scope>NUCLEOTIDE SEQUENCE</scope>
</reference>